<proteinExistence type="predicted"/>
<evidence type="ECO:0000313" key="2">
    <source>
        <dbReference type="EMBL" id="MFC6790054.1"/>
    </source>
</evidence>
<organism evidence="2 3">
    <name type="scientific">Methylobacterium komagatae</name>
    <dbReference type="NCBI Taxonomy" id="374425"/>
    <lineage>
        <taxon>Bacteria</taxon>
        <taxon>Pseudomonadati</taxon>
        <taxon>Pseudomonadota</taxon>
        <taxon>Alphaproteobacteria</taxon>
        <taxon>Hyphomicrobiales</taxon>
        <taxon>Methylobacteriaceae</taxon>
        <taxon>Methylobacterium</taxon>
    </lineage>
</organism>
<gene>
    <name evidence="2" type="ORF">ACFQE0_10755</name>
</gene>
<name>A0ABW2BJH2_9HYPH</name>
<keyword evidence="3" id="KW-1185">Reference proteome</keyword>
<comment type="caution">
    <text evidence="2">The sequence shown here is derived from an EMBL/GenBank/DDBJ whole genome shotgun (WGS) entry which is preliminary data.</text>
</comment>
<protein>
    <submittedName>
        <fullName evidence="2">Uncharacterized protein</fullName>
    </submittedName>
</protein>
<dbReference type="RefSeq" id="WP_378969409.1">
    <property type="nucleotide sequence ID" value="NZ_JBHSWN010000001.1"/>
</dbReference>
<feature type="compositionally biased region" description="Polar residues" evidence="1">
    <location>
        <begin position="34"/>
        <end position="43"/>
    </location>
</feature>
<evidence type="ECO:0000313" key="3">
    <source>
        <dbReference type="Proteomes" id="UP001596292"/>
    </source>
</evidence>
<reference evidence="3" key="1">
    <citation type="journal article" date="2019" name="Int. J. Syst. Evol. Microbiol.">
        <title>The Global Catalogue of Microorganisms (GCM) 10K type strain sequencing project: providing services to taxonomists for standard genome sequencing and annotation.</title>
        <authorList>
            <consortium name="The Broad Institute Genomics Platform"/>
            <consortium name="The Broad Institute Genome Sequencing Center for Infectious Disease"/>
            <person name="Wu L."/>
            <person name="Ma J."/>
        </authorList>
    </citation>
    <scope>NUCLEOTIDE SEQUENCE [LARGE SCALE GENOMIC DNA]</scope>
    <source>
        <strain evidence="3">CCUG 48316</strain>
    </source>
</reference>
<dbReference type="EMBL" id="JBHSWN010000001">
    <property type="protein sequence ID" value="MFC6790054.1"/>
    <property type="molecule type" value="Genomic_DNA"/>
</dbReference>
<evidence type="ECO:0000256" key="1">
    <source>
        <dbReference type="SAM" id="MobiDB-lite"/>
    </source>
</evidence>
<accession>A0ABW2BJH2</accession>
<feature type="region of interest" description="Disordered" evidence="1">
    <location>
        <begin position="1"/>
        <end position="20"/>
    </location>
</feature>
<sequence length="120" mass="11974">MKDRIDSLISDQVDSGALTSDQANELKNLFASGGRSTEASGSASGMSDIDGPPPGPPPGGSPDGTSSDGSSSTSSTSSSDLLSAFMQQLQASQSKNAAYGATGSSQYSASNSALLIDFRS</sequence>
<feature type="compositionally biased region" description="Low complexity" evidence="1">
    <location>
        <begin position="63"/>
        <end position="80"/>
    </location>
</feature>
<feature type="compositionally biased region" description="Polar residues" evidence="1">
    <location>
        <begin position="9"/>
        <end position="20"/>
    </location>
</feature>
<feature type="region of interest" description="Disordered" evidence="1">
    <location>
        <begin position="29"/>
        <end position="87"/>
    </location>
</feature>
<dbReference type="Proteomes" id="UP001596292">
    <property type="component" value="Unassembled WGS sequence"/>
</dbReference>
<feature type="compositionally biased region" description="Pro residues" evidence="1">
    <location>
        <begin position="51"/>
        <end position="60"/>
    </location>
</feature>